<keyword evidence="2" id="KW-1185">Reference proteome</keyword>
<dbReference type="AlphaFoldDB" id="A0A6S7B9W7"/>
<dbReference type="EMBL" id="CADIKK010000016">
    <property type="protein sequence ID" value="CAB3792789.1"/>
    <property type="molecule type" value="Genomic_DNA"/>
</dbReference>
<dbReference type="RefSeq" id="WP_175150808.1">
    <property type="nucleotide sequence ID" value="NZ_CADIKK010000016.1"/>
</dbReference>
<gene>
    <name evidence="1" type="ORF">LMG28614_03576</name>
</gene>
<dbReference type="Gene3D" id="3.40.50.2300">
    <property type="match status" value="1"/>
</dbReference>
<sequence>MQAILPSSRIEKQATLAAISDEAARLVFPADSSSPLLFIFLGNQTVYNNHLLSIPFPVPPEAKAGFDRFIESLFAEMRARGAEALRSISPSIPVYAVSASARPEDIAEGRGQGFTDYLSKPVPLAALCAVLDIATSPNVTSRDDSALDIEPPRFPEVPQKSVETFGKQTSIDQKALTAILERPDLEKLKKWAHGVSRGLSVLGPSILLDLSQELRLQIATCGEWTAEIEQLAVILGEELAAVRDAEQARHRG</sequence>
<protein>
    <recommendedName>
        <fullName evidence="3">Response regulatory domain-containing protein</fullName>
    </recommendedName>
</protein>
<organism evidence="1 2">
    <name type="scientific">Paraburkholderia ultramafica</name>
    <dbReference type="NCBI Taxonomy" id="1544867"/>
    <lineage>
        <taxon>Bacteria</taxon>
        <taxon>Pseudomonadati</taxon>
        <taxon>Pseudomonadota</taxon>
        <taxon>Betaproteobacteria</taxon>
        <taxon>Burkholderiales</taxon>
        <taxon>Burkholderiaceae</taxon>
        <taxon>Paraburkholderia</taxon>
    </lineage>
</organism>
<evidence type="ECO:0008006" key="3">
    <source>
        <dbReference type="Google" id="ProtNLM"/>
    </source>
</evidence>
<dbReference type="InterPro" id="IPR036641">
    <property type="entry name" value="HPT_dom_sf"/>
</dbReference>
<dbReference type="SUPFAM" id="SSF52172">
    <property type="entry name" value="CheY-like"/>
    <property type="match status" value="1"/>
</dbReference>
<evidence type="ECO:0000313" key="1">
    <source>
        <dbReference type="EMBL" id="CAB3792789.1"/>
    </source>
</evidence>
<accession>A0A6S7B9W7</accession>
<dbReference type="SUPFAM" id="SSF47226">
    <property type="entry name" value="Histidine-containing phosphotransfer domain, HPT domain"/>
    <property type="match status" value="1"/>
</dbReference>
<dbReference type="InterPro" id="IPR011006">
    <property type="entry name" value="CheY-like_superfamily"/>
</dbReference>
<reference evidence="1 2" key="1">
    <citation type="submission" date="2020-04" db="EMBL/GenBank/DDBJ databases">
        <authorList>
            <person name="De Canck E."/>
        </authorList>
    </citation>
    <scope>NUCLEOTIDE SEQUENCE [LARGE SCALE GENOMIC DNA]</scope>
    <source>
        <strain evidence="1 2">LMG 28614</strain>
    </source>
</reference>
<proteinExistence type="predicted"/>
<evidence type="ECO:0000313" key="2">
    <source>
        <dbReference type="Proteomes" id="UP000494365"/>
    </source>
</evidence>
<dbReference type="GO" id="GO:0000160">
    <property type="term" value="P:phosphorelay signal transduction system"/>
    <property type="evidence" value="ECO:0007669"/>
    <property type="project" value="InterPro"/>
</dbReference>
<name>A0A6S7B9W7_9BURK</name>
<dbReference type="Proteomes" id="UP000494365">
    <property type="component" value="Unassembled WGS sequence"/>
</dbReference>